<name>A0A3N4ZXU3_9MICO</name>
<protein>
    <submittedName>
        <fullName evidence="3">Putative amidophosphoribosyltransferase</fullName>
    </submittedName>
</protein>
<dbReference type="InterPro" id="IPR029057">
    <property type="entry name" value="PRTase-like"/>
</dbReference>
<evidence type="ECO:0000259" key="2">
    <source>
        <dbReference type="Pfam" id="PF00156"/>
    </source>
</evidence>
<dbReference type="InterPro" id="IPR051910">
    <property type="entry name" value="ComF/GntX_DNA_util-trans"/>
</dbReference>
<proteinExistence type="inferred from homology"/>
<accession>A0A3N4ZXU3</accession>
<dbReference type="Pfam" id="PF00156">
    <property type="entry name" value="Pribosyltran"/>
    <property type="match status" value="1"/>
</dbReference>
<sequence length="280" mass="27994">MLAGVVGAGGPDGAGRWLGALRSAGRLVLPVECAGCGRWDVALCPRCRDLLAATPRRCGQDAPMLAGDGPPVWSVGAYAGAVRSVVLAWKNHRRRDISAALLGAVAGAARAWALDPALRAALGPAVGASRTVLVMPAPSGLRRRLAHRFVVGELADAVARGLASGLADHPAGVDRVLVVDALRRRGGGAHQAGRGARSRARNRRGGVVVAAPLPAGAAVVVVDDVVTTGATLAACVSALSDAGAHVVAGLALAGTPAPARPLRVPGGSVRADMPAATKCD</sequence>
<keyword evidence="4" id="KW-1185">Reference proteome</keyword>
<dbReference type="RefSeq" id="WP_123913945.1">
    <property type="nucleotide sequence ID" value="NZ_RKRA01000001.1"/>
</dbReference>
<dbReference type="EMBL" id="RKRA01000001">
    <property type="protein sequence ID" value="RPF25855.1"/>
    <property type="molecule type" value="Genomic_DNA"/>
</dbReference>
<dbReference type="InterPro" id="IPR000836">
    <property type="entry name" value="PRTase_dom"/>
</dbReference>
<feature type="domain" description="Phosphoribosyltransferase" evidence="2">
    <location>
        <begin position="162"/>
        <end position="254"/>
    </location>
</feature>
<keyword evidence="3" id="KW-0328">Glycosyltransferase</keyword>
<comment type="similarity">
    <text evidence="1">Belongs to the ComF/GntX family.</text>
</comment>
<dbReference type="PANTHER" id="PTHR47505:SF1">
    <property type="entry name" value="DNA UTILIZATION PROTEIN YHGH"/>
    <property type="match status" value="1"/>
</dbReference>
<dbReference type="Proteomes" id="UP000280726">
    <property type="component" value="Unassembled WGS sequence"/>
</dbReference>
<evidence type="ECO:0000256" key="1">
    <source>
        <dbReference type="ARBA" id="ARBA00008007"/>
    </source>
</evidence>
<evidence type="ECO:0000313" key="3">
    <source>
        <dbReference type="EMBL" id="RPF25855.1"/>
    </source>
</evidence>
<evidence type="ECO:0000313" key="4">
    <source>
        <dbReference type="Proteomes" id="UP000280726"/>
    </source>
</evidence>
<dbReference type="AlphaFoldDB" id="A0A3N4ZXU3"/>
<gene>
    <name evidence="3" type="ORF">EDD32_0269</name>
</gene>
<dbReference type="PANTHER" id="PTHR47505">
    <property type="entry name" value="DNA UTILIZATION PROTEIN YHGH"/>
    <property type="match status" value="1"/>
</dbReference>
<reference evidence="3 4" key="1">
    <citation type="submission" date="2018-11" db="EMBL/GenBank/DDBJ databases">
        <title>Sequencing the genomes of 1000 actinobacteria strains.</title>
        <authorList>
            <person name="Klenk H.-P."/>
        </authorList>
    </citation>
    <scope>NUCLEOTIDE SEQUENCE [LARGE SCALE GENOMIC DNA]</scope>
    <source>
        <strain evidence="3 4">DSM 14418</strain>
    </source>
</reference>
<dbReference type="Gene3D" id="3.40.50.2020">
    <property type="match status" value="1"/>
</dbReference>
<comment type="caution">
    <text evidence="3">The sequence shown here is derived from an EMBL/GenBank/DDBJ whole genome shotgun (WGS) entry which is preliminary data.</text>
</comment>
<dbReference type="OrthoDB" id="5242900at2"/>
<dbReference type="SUPFAM" id="SSF53271">
    <property type="entry name" value="PRTase-like"/>
    <property type="match status" value="1"/>
</dbReference>
<keyword evidence="3" id="KW-0808">Transferase</keyword>
<dbReference type="GO" id="GO:0016757">
    <property type="term" value="F:glycosyltransferase activity"/>
    <property type="evidence" value="ECO:0007669"/>
    <property type="project" value="UniProtKB-KW"/>
</dbReference>
<organism evidence="3 4">
    <name type="scientific">Georgenia muralis</name>
    <dbReference type="NCBI Taxonomy" id="154117"/>
    <lineage>
        <taxon>Bacteria</taxon>
        <taxon>Bacillati</taxon>
        <taxon>Actinomycetota</taxon>
        <taxon>Actinomycetes</taxon>
        <taxon>Micrococcales</taxon>
        <taxon>Bogoriellaceae</taxon>
        <taxon>Georgenia</taxon>
    </lineage>
</organism>